<dbReference type="GeneID" id="61769171"/>
<proteinExistence type="inferred from homology"/>
<comment type="similarity">
    <text evidence="1">Belongs to the WXG100 family.</text>
</comment>
<dbReference type="eggNOG" id="COG4842">
    <property type="taxonomic scope" value="Bacteria"/>
</dbReference>
<dbReference type="NCBIfam" id="TIGR03930">
    <property type="entry name" value="WXG100_ESAT6"/>
    <property type="match status" value="1"/>
</dbReference>
<gene>
    <name evidence="2" type="ORF">BA70_01325</name>
</gene>
<protein>
    <recommendedName>
        <fullName evidence="1">ESAT-6-like protein</fullName>
    </recommendedName>
</protein>
<name>A0A081LG82_9BACI</name>
<dbReference type="RefSeq" id="WP_003213769.1">
    <property type="nucleotide sequence ID" value="NZ_JALPZN010000016.1"/>
</dbReference>
<dbReference type="EMBL" id="JOTP01000001">
    <property type="protein sequence ID" value="KEP28258.1"/>
    <property type="molecule type" value="Genomic_DNA"/>
</dbReference>
<dbReference type="AlphaFoldDB" id="A0A081LG82"/>
<evidence type="ECO:0000256" key="1">
    <source>
        <dbReference type="RuleBase" id="RU362001"/>
    </source>
</evidence>
<accession>A0A081LG82</accession>
<dbReference type="Pfam" id="PF06013">
    <property type="entry name" value="WXG100"/>
    <property type="match status" value="1"/>
</dbReference>
<comment type="caution">
    <text evidence="2">The sequence shown here is derived from an EMBL/GenBank/DDBJ whole genome shotgun (WGS) entry which is preliminary data.</text>
</comment>
<evidence type="ECO:0000313" key="3">
    <source>
        <dbReference type="Proteomes" id="UP000028091"/>
    </source>
</evidence>
<dbReference type="Gene3D" id="1.10.287.1060">
    <property type="entry name" value="ESAT-6-like"/>
    <property type="match status" value="1"/>
</dbReference>
<dbReference type="Proteomes" id="UP000028091">
    <property type="component" value="Unassembled WGS sequence"/>
</dbReference>
<organism evidence="2 3">
    <name type="scientific">Bacillus zhangzhouensis</name>
    <dbReference type="NCBI Taxonomy" id="1178540"/>
    <lineage>
        <taxon>Bacteria</taxon>
        <taxon>Bacillati</taxon>
        <taxon>Bacillota</taxon>
        <taxon>Bacilli</taxon>
        <taxon>Bacillales</taxon>
        <taxon>Bacillaceae</taxon>
        <taxon>Bacillus</taxon>
    </lineage>
</organism>
<keyword evidence="3" id="KW-1185">Reference proteome</keyword>
<dbReference type="InterPro" id="IPR036689">
    <property type="entry name" value="ESAT-6-like_sf"/>
</dbReference>
<reference evidence="2 3" key="1">
    <citation type="submission" date="2012-09" db="EMBL/GenBank/DDBJ databases">
        <title>Genome Sequence of Bacillus sp. DW5-4.</title>
        <authorList>
            <person name="Lai Q."/>
            <person name="Liu Y."/>
            <person name="Shao Z."/>
        </authorList>
    </citation>
    <scope>NUCLEOTIDE SEQUENCE [LARGE SCALE GENOMIC DNA]</scope>
    <source>
        <strain evidence="2 3">DW5-4</strain>
    </source>
</reference>
<sequence length="97" mass="10854">MSGIIRVTPEELRATAKQYGVESQEVLNQVDRLNRMISDLKGMWEGASSEAFADQYEQLKPSFIKMSDLLTDVSNQLDQTANTLESTDQDIASQIRG</sequence>
<dbReference type="OrthoDB" id="4978934at2"/>
<dbReference type="SUPFAM" id="SSF140453">
    <property type="entry name" value="EsxAB dimer-like"/>
    <property type="match status" value="1"/>
</dbReference>
<evidence type="ECO:0000313" key="2">
    <source>
        <dbReference type="EMBL" id="KEP28258.1"/>
    </source>
</evidence>
<dbReference type="InterPro" id="IPR010310">
    <property type="entry name" value="T7SS_ESAT-6-like"/>
</dbReference>